<sequence>MPSKTAKFVSSPPAILATGFLFLITLGTCLLKLPLATFDSISWLQAAFTATSAVTVTGLAVVDTANFTKLGQVVIAMLIQFGGLGFMTFAVFAFISLQRRLNIVGQKIAREAFAETSFGNITTTARSVIMIALSVELVGFIALSITFLQEMPVFEALYAAFFYTVSAFNNAGFALSGDNLAPYVDNKAINIIITSLIIVGGLGFIVIKDLIDKRSWSKVSVNTKVVIAATASLNLVAFVLFWLLEHNNPNTLGNLSFSNQLTAAWFQAITPRTAGFNTIPIEQLTDASTLLTMFLMFIGGGSLSTASGIKVGTFVILILTTWAFLSQRDHVVIFKRRIPDRLVRKSLALISITMMLIFLSVFVLSIVEADHPLDDVLFEVVSALSTVGLTRGLTSKLSQTGEIVIMFMMFAGRVGPLTLAYLIAMPKSSRIHYPETNVLVG</sequence>
<keyword evidence="8" id="KW-0406">Ion transport</keyword>
<organism evidence="11 12">
    <name type="scientific">Psychrobacter phenylpyruvicus</name>
    <dbReference type="NCBI Taxonomy" id="29432"/>
    <lineage>
        <taxon>Bacteria</taxon>
        <taxon>Pseudomonadati</taxon>
        <taxon>Pseudomonadota</taxon>
        <taxon>Gammaproteobacteria</taxon>
        <taxon>Moraxellales</taxon>
        <taxon>Moraxellaceae</taxon>
        <taxon>Psychrobacter</taxon>
    </lineage>
</organism>
<evidence type="ECO:0000256" key="2">
    <source>
        <dbReference type="ARBA" id="ARBA00022448"/>
    </source>
</evidence>
<evidence type="ECO:0000256" key="9">
    <source>
        <dbReference type="ARBA" id="ARBA00023136"/>
    </source>
</evidence>
<accession>A0A379LL57</accession>
<evidence type="ECO:0000256" key="4">
    <source>
        <dbReference type="ARBA" id="ARBA00022538"/>
    </source>
</evidence>
<keyword evidence="9 10" id="KW-0472">Membrane</keyword>
<name>A0A379LL57_9GAMM</name>
<dbReference type="InterPro" id="IPR003445">
    <property type="entry name" value="Cat_transpt"/>
</dbReference>
<feature type="transmembrane region" description="Helical" evidence="10">
    <location>
        <begin position="403"/>
        <end position="424"/>
    </location>
</feature>
<dbReference type="InterPro" id="IPR004772">
    <property type="entry name" value="TrkH"/>
</dbReference>
<evidence type="ECO:0000313" key="12">
    <source>
        <dbReference type="Proteomes" id="UP000254123"/>
    </source>
</evidence>
<proteinExistence type="predicted"/>
<feature type="transmembrane region" description="Helical" evidence="10">
    <location>
        <begin position="41"/>
        <end position="62"/>
    </location>
</feature>
<evidence type="ECO:0000256" key="1">
    <source>
        <dbReference type="ARBA" id="ARBA00004651"/>
    </source>
</evidence>
<dbReference type="EMBL" id="UGVC01000001">
    <property type="protein sequence ID" value="SUD91288.1"/>
    <property type="molecule type" value="Genomic_DNA"/>
</dbReference>
<evidence type="ECO:0000256" key="7">
    <source>
        <dbReference type="ARBA" id="ARBA00022989"/>
    </source>
</evidence>
<dbReference type="PANTHER" id="PTHR32024">
    <property type="entry name" value="TRK SYSTEM POTASSIUM UPTAKE PROTEIN TRKG-RELATED"/>
    <property type="match status" value="1"/>
</dbReference>
<evidence type="ECO:0000313" key="11">
    <source>
        <dbReference type="EMBL" id="SUD91288.1"/>
    </source>
</evidence>
<feature type="transmembrane region" description="Helical" evidence="10">
    <location>
        <begin position="128"/>
        <end position="149"/>
    </location>
</feature>
<feature type="transmembrane region" description="Helical" evidence="10">
    <location>
        <begin position="188"/>
        <end position="207"/>
    </location>
</feature>
<keyword evidence="2" id="KW-0813">Transport</keyword>
<feature type="transmembrane region" description="Helical" evidence="10">
    <location>
        <begin position="294"/>
        <end position="325"/>
    </location>
</feature>
<evidence type="ECO:0000256" key="8">
    <source>
        <dbReference type="ARBA" id="ARBA00023065"/>
    </source>
</evidence>
<dbReference type="AlphaFoldDB" id="A0A379LL57"/>
<dbReference type="Pfam" id="PF02386">
    <property type="entry name" value="TrkH"/>
    <property type="match status" value="1"/>
</dbReference>
<feature type="transmembrane region" description="Helical" evidence="10">
    <location>
        <begin position="346"/>
        <end position="367"/>
    </location>
</feature>
<dbReference type="SUPFAM" id="SSF81324">
    <property type="entry name" value="Voltage-gated potassium channels"/>
    <property type="match status" value="1"/>
</dbReference>
<feature type="transmembrane region" description="Helical" evidence="10">
    <location>
        <begin position="74"/>
        <end position="95"/>
    </location>
</feature>
<keyword evidence="12" id="KW-1185">Reference proteome</keyword>
<evidence type="ECO:0000256" key="10">
    <source>
        <dbReference type="SAM" id="Phobius"/>
    </source>
</evidence>
<gene>
    <name evidence="11" type="primary">ktrB</name>
    <name evidence="11" type="ORF">NCTC10526_01638</name>
</gene>
<dbReference type="NCBIfam" id="TIGR00933">
    <property type="entry name" value="2a38"/>
    <property type="match status" value="1"/>
</dbReference>
<keyword evidence="6" id="KW-0630">Potassium</keyword>
<keyword evidence="4" id="KW-0633">Potassium transport</keyword>
<feature type="transmembrane region" description="Helical" evidence="10">
    <location>
        <begin position="12"/>
        <end position="35"/>
    </location>
</feature>
<keyword evidence="5 10" id="KW-0812">Transmembrane</keyword>
<dbReference type="GO" id="GO:0005886">
    <property type="term" value="C:plasma membrane"/>
    <property type="evidence" value="ECO:0007669"/>
    <property type="project" value="UniProtKB-SubCell"/>
</dbReference>
<dbReference type="Proteomes" id="UP000254123">
    <property type="component" value="Unassembled WGS sequence"/>
</dbReference>
<keyword evidence="3" id="KW-1003">Cell membrane</keyword>
<evidence type="ECO:0000256" key="3">
    <source>
        <dbReference type="ARBA" id="ARBA00022475"/>
    </source>
</evidence>
<keyword evidence="7 10" id="KW-1133">Transmembrane helix</keyword>
<dbReference type="STRING" id="1123034.GCA_000685805_02142"/>
<reference evidence="11 12" key="1">
    <citation type="submission" date="2018-06" db="EMBL/GenBank/DDBJ databases">
        <authorList>
            <consortium name="Pathogen Informatics"/>
            <person name="Doyle S."/>
        </authorList>
    </citation>
    <scope>NUCLEOTIDE SEQUENCE [LARGE SCALE GENOMIC DNA]</scope>
    <source>
        <strain evidence="11 12">NCTC10526</strain>
    </source>
</reference>
<feature type="transmembrane region" description="Helical" evidence="10">
    <location>
        <begin position="219"/>
        <end position="244"/>
    </location>
</feature>
<dbReference type="RefSeq" id="WP_028859601.1">
    <property type="nucleotide sequence ID" value="NZ_CAJHAQ010000001.1"/>
</dbReference>
<comment type="subcellular location">
    <subcellularLocation>
        <location evidence="1">Cell membrane</location>
        <topology evidence="1">Multi-pass membrane protein</topology>
    </subcellularLocation>
</comment>
<dbReference type="GO" id="GO:0015379">
    <property type="term" value="F:potassium:chloride symporter activity"/>
    <property type="evidence" value="ECO:0007669"/>
    <property type="project" value="InterPro"/>
</dbReference>
<evidence type="ECO:0000256" key="6">
    <source>
        <dbReference type="ARBA" id="ARBA00022958"/>
    </source>
</evidence>
<dbReference type="PANTHER" id="PTHR32024:SF1">
    <property type="entry name" value="KTR SYSTEM POTASSIUM UPTAKE PROTEIN B"/>
    <property type="match status" value="1"/>
</dbReference>
<protein>
    <submittedName>
        <fullName evidence="11">Ktr system potassium uptake protein B</fullName>
    </submittedName>
</protein>
<evidence type="ECO:0000256" key="5">
    <source>
        <dbReference type="ARBA" id="ARBA00022692"/>
    </source>
</evidence>